<name>A0A2U3D7E3_SULT2</name>
<keyword evidence="2 4" id="KW-0378">Hydrolase</keyword>
<dbReference type="GO" id="GO:0009847">
    <property type="term" value="P:spore germination"/>
    <property type="evidence" value="ECO:0007669"/>
    <property type="project" value="UniProtKB-UniRule"/>
</dbReference>
<keyword evidence="6" id="KW-1185">Reference proteome</keyword>
<comment type="similarity">
    <text evidence="4">Belongs to the peptidase A25 family.</text>
</comment>
<dbReference type="GO" id="GO:0004222">
    <property type="term" value="F:metalloendopeptidase activity"/>
    <property type="evidence" value="ECO:0007669"/>
    <property type="project" value="UniProtKB-UniRule"/>
</dbReference>
<dbReference type="EMBL" id="MPDK01000017">
    <property type="protein sequence ID" value="PWI57210.1"/>
    <property type="molecule type" value="Genomic_DNA"/>
</dbReference>
<reference evidence="5 6" key="1">
    <citation type="submission" date="2016-11" db="EMBL/GenBank/DDBJ databases">
        <title>Comparative genomics of Acidibacillus ferroxidans species.</title>
        <authorList>
            <person name="Oliveira G."/>
            <person name="Nunes G."/>
            <person name="Oliveira R."/>
            <person name="Araujo F."/>
            <person name="Salim A."/>
            <person name="Scholte L."/>
            <person name="Morais D."/>
            <person name="Nancucheo I."/>
            <person name="Johnson D.B."/>
            <person name="Grail B."/>
            <person name="Bittencourt J."/>
            <person name="Valadares R."/>
        </authorList>
    </citation>
    <scope>NUCLEOTIDE SEQUENCE [LARGE SCALE GENOMIC DNA]</scope>
    <source>
        <strain evidence="5 6">Y002</strain>
    </source>
</reference>
<comment type="function">
    <text evidence="4">Initiates the rapid degradation of small, acid-soluble proteins during spore germination.</text>
</comment>
<dbReference type="SUPFAM" id="SSF53163">
    <property type="entry name" value="HybD-like"/>
    <property type="match status" value="1"/>
</dbReference>
<evidence type="ECO:0000256" key="4">
    <source>
        <dbReference type="HAMAP-Rule" id="MF_00626"/>
    </source>
</evidence>
<dbReference type="Gene3D" id="3.40.50.1450">
    <property type="entry name" value="HybD-like"/>
    <property type="match status" value="1"/>
</dbReference>
<keyword evidence="3 4" id="KW-0865">Zymogen</keyword>
<dbReference type="EC" id="3.4.24.78" evidence="4"/>
<organism evidence="5 6">
    <name type="scientific">Sulfoacidibacillus thermotolerans</name>
    <name type="common">Acidibacillus sulfuroxidans</name>
    <dbReference type="NCBI Taxonomy" id="1765684"/>
    <lineage>
        <taxon>Bacteria</taxon>
        <taxon>Bacillati</taxon>
        <taxon>Bacillota</taxon>
        <taxon>Bacilli</taxon>
        <taxon>Bacillales</taxon>
        <taxon>Alicyclobacillaceae</taxon>
        <taxon>Sulfoacidibacillus</taxon>
    </lineage>
</organism>
<accession>A0A2U3D7E3</accession>
<dbReference type="HAMAP" id="MF_00626">
    <property type="entry name" value="Germination_prot"/>
    <property type="match status" value="1"/>
</dbReference>
<dbReference type="Proteomes" id="UP000245380">
    <property type="component" value="Unassembled WGS sequence"/>
</dbReference>
<keyword evidence="1 4" id="KW-0645">Protease</keyword>
<dbReference type="InterPro" id="IPR023430">
    <property type="entry name" value="Pept_HybD-like_dom_sf"/>
</dbReference>
<dbReference type="NCBIfam" id="TIGR01441">
    <property type="entry name" value="GPR"/>
    <property type="match status" value="1"/>
</dbReference>
<proteinExistence type="inferred from homology"/>
<dbReference type="InterPro" id="IPR005080">
    <property type="entry name" value="Peptidase_A25"/>
</dbReference>
<feature type="chain" id="PRO_5023362884" description="Germination protease" evidence="4">
    <location>
        <begin position="1"/>
        <end position="312"/>
    </location>
</feature>
<dbReference type="Pfam" id="PF03418">
    <property type="entry name" value="Peptidase_A25"/>
    <property type="match status" value="2"/>
</dbReference>
<protein>
    <recommendedName>
        <fullName evidence="4">Germination protease</fullName>
        <ecNumber evidence="4">3.4.24.78</ecNumber>
    </recommendedName>
    <alternativeName>
        <fullName evidence="4">GPR endopeptidase</fullName>
    </alternativeName>
    <alternativeName>
        <fullName evidence="4">Germination proteinase</fullName>
    </alternativeName>
    <alternativeName>
        <fullName evidence="4">Spore protease</fullName>
    </alternativeName>
</protein>
<evidence type="ECO:0000256" key="3">
    <source>
        <dbReference type="ARBA" id="ARBA00023145"/>
    </source>
</evidence>
<evidence type="ECO:0000313" key="5">
    <source>
        <dbReference type="EMBL" id="PWI57210.1"/>
    </source>
</evidence>
<comment type="catalytic activity">
    <reaction evidence="4">
        <text>Endopeptidase action with P4 Glu or Asp, P1 preferably Glu &gt; Asp, P1' hydrophobic and P2' Ala.</text>
        <dbReference type="EC" id="3.4.24.78"/>
    </reaction>
</comment>
<sequence length="312" mass="33705">MEANELLGENAHIRGIQMENDEEPQIHITRLEVKTLAAAKQIGKLQGKYVTLEVPDLRKKDPDLQDRVANRFAKELTAFINVPEQAVVLVIGLGNWNVTPDAIGPLVVEDLFVTRHLFSLMPEVIDEGFRSVCALAPGVLGITGIETSEIVQAIVDRLHPDLVIAIDALAARSLDRVNSTIQISDSGIQPGAGVGNRRRALNRETLGVDVIAIGVPTVVDAATIASDAMDLLLQTLENKVPGNGAGRIFGQFAPQEKRALIAEVLQPLGNNLMVTPKEIDEFVDDIAHVVAMGLNVALHPGMSMEDARELTH</sequence>
<evidence type="ECO:0000256" key="2">
    <source>
        <dbReference type="ARBA" id="ARBA00022801"/>
    </source>
</evidence>
<feature type="propeptide" id="PRO_5015791616" evidence="4">
    <location>
        <position position="1"/>
    </location>
</feature>
<dbReference type="PIRSF" id="PIRSF019549">
    <property type="entry name" value="Peptidase_A25"/>
    <property type="match status" value="1"/>
</dbReference>
<dbReference type="AlphaFoldDB" id="A0A2U3D7E3"/>
<dbReference type="GO" id="GO:0006508">
    <property type="term" value="P:proteolysis"/>
    <property type="evidence" value="ECO:0007669"/>
    <property type="project" value="UniProtKB-UniRule"/>
</dbReference>
<comment type="subunit">
    <text evidence="4">Homotetramer.</text>
</comment>
<evidence type="ECO:0000256" key="1">
    <source>
        <dbReference type="ARBA" id="ARBA00022670"/>
    </source>
</evidence>
<evidence type="ECO:0000313" key="6">
    <source>
        <dbReference type="Proteomes" id="UP000245380"/>
    </source>
</evidence>
<comment type="PTM">
    <text evidence="4">Autoproteolytically processed. The inactive tetrameric zymogen termed p46 autoprocesses to a smaller form termed p41, which is active only during spore germination.</text>
</comment>
<gene>
    <name evidence="4" type="primary">gpr</name>
    <name evidence="5" type="ORF">BM613_09940</name>
</gene>
<comment type="caution">
    <text evidence="5">The sequence shown here is derived from an EMBL/GenBank/DDBJ whole genome shotgun (WGS) entry which is preliminary data.</text>
</comment>